<dbReference type="Proteomes" id="UP000694397">
    <property type="component" value="Chromosome 2"/>
</dbReference>
<evidence type="ECO:0000256" key="4">
    <source>
        <dbReference type="ARBA" id="ARBA00022989"/>
    </source>
</evidence>
<dbReference type="InterPro" id="IPR000175">
    <property type="entry name" value="Na/ntran_symport"/>
</dbReference>
<keyword evidence="4 8" id="KW-1133">Transmembrane helix</keyword>
<dbReference type="PRINTS" id="PR00176">
    <property type="entry name" value="NANEUSMPORT"/>
</dbReference>
<comment type="similarity">
    <text evidence="7">Belongs to the sodium:neurotransmitter symporter (SNF) (TC 2.A.22) family.</text>
</comment>
<reference evidence="9" key="3">
    <citation type="submission" date="2025-09" db="UniProtKB">
        <authorList>
            <consortium name="Ensembl"/>
        </authorList>
    </citation>
    <scope>IDENTIFICATION</scope>
</reference>
<dbReference type="GO" id="GO:0042995">
    <property type="term" value="C:cell projection"/>
    <property type="evidence" value="ECO:0007669"/>
    <property type="project" value="TreeGrafter"/>
</dbReference>
<protein>
    <recommendedName>
        <fullName evidence="7">Transporter</fullName>
    </recommendedName>
</protein>
<dbReference type="GO" id="GO:0005886">
    <property type="term" value="C:plasma membrane"/>
    <property type="evidence" value="ECO:0007669"/>
    <property type="project" value="TreeGrafter"/>
</dbReference>
<reference evidence="9" key="2">
    <citation type="submission" date="2025-08" db="UniProtKB">
        <authorList>
            <consortium name="Ensembl"/>
        </authorList>
    </citation>
    <scope>IDENTIFICATION</scope>
</reference>
<dbReference type="Ensembl" id="ENSSFOT00015038759.1">
    <property type="protein sequence ID" value="ENSSFOP00015058814.1"/>
    <property type="gene ID" value="ENSSFOG00015023115.2"/>
</dbReference>
<proteinExistence type="inferred from homology"/>
<dbReference type="PROSITE" id="PS50267">
    <property type="entry name" value="NA_NEUROTRAN_SYMP_3"/>
    <property type="match status" value="1"/>
</dbReference>
<reference evidence="9 10" key="1">
    <citation type="submission" date="2019-04" db="EMBL/GenBank/DDBJ databases">
        <authorList>
            <consortium name="Wellcome Sanger Institute Data Sharing"/>
        </authorList>
    </citation>
    <scope>NUCLEOTIDE SEQUENCE [LARGE SCALE GENOMIC DNA]</scope>
</reference>
<evidence type="ECO:0000313" key="9">
    <source>
        <dbReference type="Ensembl" id="ENSSFOP00015058814.1"/>
    </source>
</evidence>
<keyword evidence="3 7" id="KW-0812">Transmembrane</keyword>
<organism evidence="9 10">
    <name type="scientific">Scleropages formosus</name>
    <name type="common">Asian bonytongue</name>
    <name type="synonym">Osteoglossum formosum</name>
    <dbReference type="NCBI Taxonomy" id="113540"/>
    <lineage>
        <taxon>Eukaryota</taxon>
        <taxon>Metazoa</taxon>
        <taxon>Chordata</taxon>
        <taxon>Craniata</taxon>
        <taxon>Vertebrata</taxon>
        <taxon>Euteleostomi</taxon>
        <taxon>Actinopterygii</taxon>
        <taxon>Neopterygii</taxon>
        <taxon>Teleostei</taxon>
        <taxon>Osteoglossocephala</taxon>
        <taxon>Osteoglossomorpha</taxon>
        <taxon>Osteoglossiformes</taxon>
        <taxon>Osteoglossidae</taxon>
        <taxon>Scleropages</taxon>
    </lineage>
</organism>
<evidence type="ECO:0000256" key="3">
    <source>
        <dbReference type="ARBA" id="ARBA00022692"/>
    </source>
</evidence>
<evidence type="ECO:0000256" key="1">
    <source>
        <dbReference type="ARBA" id="ARBA00004141"/>
    </source>
</evidence>
<dbReference type="GO" id="GO:0046872">
    <property type="term" value="F:metal ion binding"/>
    <property type="evidence" value="ECO:0007669"/>
    <property type="project" value="UniProtKB-KW"/>
</dbReference>
<evidence type="ECO:0000256" key="6">
    <source>
        <dbReference type="PIRSR" id="PIRSR600175-1"/>
    </source>
</evidence>
<dbReference type="PROSITE" id="PS00610">
    <property type="entry name" value="NA_NEUROTRAN_SYMP_1"/>
    <property type="match status" value="1"/>
</dbReference>
<feature type="transmembrane region" description="Helical" evidence="8">
    <location>
        <begin position="113"/>
        <end position="133"/>
    </location>
</feature>
<dbReference type="Pfam" id="PF00209">
    <property type="entry name" value="SNF"/>
    <property type="match status" value="1"/>
</dbReference>
<evidence type="ECO:0000256" key="8">
    <source>
        <dbReference type="SAM" id="Phobius"/>
    </source>
</evidence>
<dbReference type="PANTHER" id="PTHR11616:SF261">
    <property type="entry name" value="TRANSPORTER"/>
    <property type="match status" value="1"/>
</dbReference>
<dbReference type="PANTHER" id="PTHR11616">
    <property type="entry name" value="SODIUM/CHLORIDE DEPENDENT TRANSPORTER"/>
    <property type="match status" value="1"/>
</dbReference>
<evidence type="ECO:0000256" key="7">
    <source>
        <dbReference type="RuleBase" id="RU003732"/>
    </source>
</evidence>
<evidence type="ECO:0000256" key="2">
    <source>
        <dbReference type="ARBA" id="ARBA00022448"/>
    </source>
</evidence>
<keyword evidence="7" id="KW-0769">Symport</keyword>
<dbReference type="AlphaFoldDB" id="A0A8C9TW45"/>
<sequence length="173" mass="19153">MRAVPPAGPDALQGARRRHRLQERGQWGNKLEFMMTVAGAIIGLGNVWRFPYLCYKNGGGAFFIPYVVFLFTCGIPLFLLETALGQFTSQGGITCWRSICPLFEGMGYASQLIVFYGAITYIIILAWSFFYLFSSFSPELPWASCGNYWNTGTSAGPSSAFPSRFSVFSADES</sequence>
<keyword evidence="5 8" id="KW-0472">Membrane</keyword>
<feature type="binding site" evidence="6">
    <location>
        <position position="39"/>
    </location>
    <ligand>
        <name>Na(+)</name>
        <dbReference type="ChEBI" id="CHEBI:29101"/>
        <label>1</label>
    </ligand>
</feature>
<gene>
    <name evidence="9" type="primary">LOC108931210</name>
</gene>
<feature type="binding site" evidence="6">
    <location>
        <position position="46"/>
    </location>
    <ligand>
        <name>Na(+)</name>
        <dbReference type="ChEBI" id="CHEBI:29101"/>
        <label>1</label>
    </ligand>
</feature>
<comment type="subcellular location">
    <subcellularLocation>
        <location evidence="1">Membrane</location>
        <topology evidence="1">Multi-pass membrane protein</topology>
    </subcellularLocation>
</comment>
<keyword evidence="10" id="KW-1185">Reference proteome</keyword>
<dbReference type="PROSITE" id="PS00754">
    <property type="entry name" value="NA_NEUROTRAN_SYMP_2"/>
    <property type="match status" value="1"/>
</dbReference>
<keyword evidence="6" id="KW-0479">Metal-binding</keyword>
<accession>A0A8C9TW45</accession>
<name>A0A8C9TW45_SCLFO</name>
<evidence type="ECO:0000313" key="10">
    <source>
        <dbReference type="Proteomes" id="UP000694397"/>
    </source>
</evidence>
<keyword evidence="6" id="KW-0915">Sodium</keyword>
<keyword evidence="2 7" id="KW-0813">Transport</keyword>
<dbReference type="InterPro" id="IPR037272">
    <property type="entry name" value="SNS_sf"/>
</dbReference>
<feature type="transmembrane region" description="Helical" evidence="8">
    <location>
        <begin position="27"/>
        <end position="48"/>
    </location>
</feature>
<dbReference type="SUPFAM" id="SSF161070">
    <property type="entry name" value="SNF-like"/>
    <property type="match status" value="1"/>
</dbReference>
<dbReference type="GeneTree" id="ENSGT00940000163827"/>
<evidence type="ECO:0000256" key="5">
    <source>
        <dbReference type="ARBA" id="ARBA00023136"/>
    </source>
</evidence>
<feature type="transmembrane region" description="Helical" evidence="8">
    <location>
        <begin position="60"/>
        <end position="80"/>
    </location>
</feature>
<dbReference type="GO" id="GO:0005332">
    <property type="term" value="F:gamma-aminobutyric acid:sodium:chloride symporter activity"/>
    <property type="evidence" value="ECO:0007669"/>
    <property type="project" value="TreeGrafter"/>
</dbReference>